<name>A0A449BJQ1_9MOLU</name>
<dbReference type="KEGG" id="ahk:NCTC10172_00716"/>
<organism evidence="1 2">
    <name type="scientific">Acholeplasma hippikon</name>
    <dbReference type="NCBI Taxonomy" id="264636"/>
    <lineage>
        <taxon>Bacteria</taxon>
        <taxon>Bacillati</taxon>
        <taxon>Mycoplasmatota</taxon>
        <taxon>Mollicutes</taxon>
        <taxon>Acholeplasmatales</taxon>
        <taxon>Acholeplasmataceae</taxon>
        <taxon>Acholeplasma</taxon>
    </lineage>
</organism>
<evidence type="ECO:0000313" key="2">
    <source>
        <dbReference type="Proteomes" id="UP000290909"/>
    </source>
</evidence>
<dbReference type="AlphaFoldDB" id="A0A449BJQ1"/>
<evidence type="ECO:0000313" key="1">
    <source>
        <dbReference type="EMBL" id="VEU82696.1"/>
    </source>
</evidence>
<proteinExistence type="predicted"/>
<reference evidence="1 2" key="1">
    <citation type="submission" date="2019-01" db="EMBL/GenBank/DDBJ databases">
        <authorList>
            <consortium name="Pathogen Informatics"/>
        </authorList>
    </citation>
    <scope>NUCLEOTIDE SEQUENCE [LARGE SCALE GENOMIC DNA]</scope>
    <source>
        <strain evidence="1 2">NCTC10172</strain>
    </source>
</reference>
<dbReference type="Proteomes" id="UP000290909">
    <property type="component" value="Chromosome"/>
</dbReference>
<protein>
    <submittedName>
        <fullName evidence="1">Uncharacterized protein</fullName>
    </submittedName>
</protein>
<dbReference type="EMBL" id="LR215050">
    <property type="protein sequence ID" value="VEU82696.1"/>
    <property type="molecule type" value="Genomic_DNA"/>
</dbReference>
<sequence>MGILKIFKKRNKIVKLTNQQKNDLLQKGLAFSRMGNHEEAHKIYVELYSDDETNSNAFNLLQSSVYTNNLALESKLYEKLKSNQVNTKGEPVELNGPFVRLYYALALCANNRNSECVEIVDYLLNLLSQFKITDSTYLYVRGVPHVGMVRDLINKVFKFNPEALKNYKEKLLLVVDEESRKALLEHYT</sequence>
<gene>
    <name evidence="1" type="ORF">NCTC10172_00716</name>
</gene>
<dbReference type="RefSeq" id="WP_035368325.1">
    <property type="nucleotide sequence ID" value="NZ_LR215050.1"/>
</dbReference>
<keyword evidence="2" id="KW-1185">Reference proteome</keyword>
<accession>A0A449BJQ1</accession>